<evidence type="ECO:0000256" key="3">
    <source>
        <dbReference type="SAM" id="Coils"/>
    </source>
</evidence>
<evidence type="ECO:0000313" key="6">
    <source>
        <dbReference type="EnsemblPlants" id="Kaladp0039s0152.1.v1.1"/>
    </source>
</evidence>
<feature type="region of interest" description="Disordered" evidence="4">
    <location>
        <begin position="654"/>
        <end position="681"/>
    </location>
</feature>
<dbReference type="InterPro" id="IPR027640">
    <property type="entry name" value="Kinesin-like_fam"/>
</dbReference>
<dbReference type="GO" id="GO:0005524">
    <property type="term" value="F:ATP binding"/>
    <property type="evidence" value="ECO:0007669"/>
    <property type="project" value="UniProtKB-UniRule"/>
</dbReference>
<dbReference type="InterPro" id="IPR001752">
    <property type="entry name" value="Kinesin_motor_dom"/>
</dbReference>
<reference evidence="6" key="1">
    <citation type="submission" date="2021-01" db="UniProtKB">
        <authorList>
            <consortium name="EnsemblPlants"/>
        </authorList>
    </citation>
    <scope>IDENTIFICATION</scope>
</reference>
<dbReference type="GO" id="GO:0015630">
    <property type="term" value="C:microtubule cytoskeleton"/>
    <property type="evidence" value="ECO:0007669"/>
    <property type="project" value="TreeGrafter"/>
</dbReference>
<dbReference type="GO" id="GO:0008017">
    <property type="term" value="F:microtubule binding"/>
    <property type="evidence" value="ECO:0007669"/>
    <property type="project" value="InterPro"/>
</dbReference>
<dbReference type="SUPFAM" id="SSF52540">
    <property type="entry name" value="P-loop containing nucleoside triphosphate hydrolases"/>
    <property type="match status" value="1"/>
</dbReference>
<dbReference type="SMART" id="SM00129">
    <property type="entry name" value="KISc"/>
    <property type="match status" value="1"/>
</dbReference>
<comment type="similarity">
    <text evidence="2">Belongs to the TRAFAC class myosin-kinesin ATPase superfamily. Kinesin family.</text>
</comment>
<evidence type="ECO:0000259" key="5">
    <source>
        <dbReference type="PROSITE" id="PS50067"/>
    </source>
</evidence>
<evidence type="ECO:0000313" key="7">
    <source>
        <dbReference type="Proteomes" id="UP000594263"/>
    </source>
</evidence>
<keyword evidence="7" id="KW-1185">Reference proteome</keyword>
<feature type="domain" description="Kinesin motor" evidence="5">
    <location>
        <begin position="105"/>
        <end position="428"/>
    </location>
</feature>
<name>A0A7N0TJZ3_KALFE</name>
<dbReference type="PROSITE" id="PS50067">
    <property type="entry name" value="KINESIN_MOTOR_2"/>
    <property type="match status" value="1"/>
</dbReference>
<feature type="binding site" evidence="2">
    <location>
        <begin position="185"/>
        <end position="192"/>
    </location>
    <ligand>
        <name>ATP</name>
        <dbReference type="ChEBI" id="CHEBI:30616"/>
    </ligand>
</feature>
<sequence length="870" mass="97946">MDSRKSVRNLAQSINSLIGFKAHLTSAWVTSVCNIIRNCPAGGAPAAHLVAQRDFEKHSSVKNDAESNMDVLRIQDELALLVSYMNQLNAQRRQLLNEFLDLKGNIRVFCRIRPTVKGCDFYQLSPVVPMNSSGLLLKVSASKSKHYSFDKVFHPHSSQDEVFSEIEPIIKSVVDGYNACIFAYGQTGSGKTFTMEGTPESPGVVYRGIRALFDQMTVSNQKLIVSFSMLEIYLGRLKDLLVPPSSRVSDPARPCLSVQADPNGGMEIDNLTSIQVSDFEQALKLYRLGCQLRSTASTNLNKTSSRSHCMIRIKINSINVAERRRETNKLWMVDLGGSERVLKTKAQGRRFEEGKAINLSLSALGDVVDALQRKKCHIPYRNSKLTLVLQDCLGEDSKTLMLVHVSPEEEDLCESICSLNFATRARRIHLGNGESQDAKEHKNAAIISLQRKMEQVEDERQETRRKIQKLNKTFESFTTTSKSPSLQLAEDSQLFMEESKHGVKNVQKFPSSELPRFMQPTVCSTRKFGVDMTFFEERSTATSRRRSILHQAKSVSFSFKRNAACSSDCSDSGISCVVDLNLNSNADNETEHSQGTAECDIRTAHFQMHGKSSKCSSDREIVPQNHMPTVTSNSPMRKGVSSFPFQKGNFRISENKKDEVTEYQEEDKSDRTPSVEKNPLNFDSKSSATLCHSNGFLEEDIDCSTVDFSQVRQDFDNYNDEEWGTPMPATYNDAECLYLYQTTRSSHASQYAKNDDAIETFGDSPSIQNLKEHTETIAKGSKALFHCHLKETRQRQFSQRSQSHRALFKDELKQDKASIPIVTPRAFSHGGTGLLISVKLKIQMLYFCVLMGLGVHRPWYEDDFFHGLMH</sequence>
<dbReference type="Gramene" id="Kaladp0039s0152.1.v1.1">
    <property type="protein sequence ID" value="Kaladp0039s0152.1.v1.1"/>
    <property type="gene ID" value="Kaladp0039s0152.v1.1"/>
</dbReference>
<accession>A0A7N0TJZ3</accession>
<dbReference type="Gene3D" id="3.40.850.10">
    <property type="entry name" value="Kinesin motor domain"/>
    <property type="match status" value="1"/>
</dbReference>
<dbReference type="Pfam" id="PF00225">
    <property type="entry name" value="Kinesin"/>
    <property type="match status" value="1"/>
</dbReference>
<keyword evidence="3" id="KW-0175">Coiled coil</keyword>
<proteinExistence type="inferred from homology"/>
<keyword evidence="2" id="KW-0067">ATP-binding</keyword>
<evidence type="ECO:0000256" key="2">
    <source>
        <dbReference type="PROSITE-ProRule" id="PRU00283"/>
    </source>
</evidence>
<dbReference type="OMA" id="FELEYMC"/>
<dbReference type="InterPro" id="IPR027417">
    <property type="entry name" value="P-loop_NTPase"/>
</dbReference>
<feature type="compositionally biased region" description="Basic and acidic residues" evidence="4">
    <location>
        <begin position="654"/>
        <end position="674"/>
    </location>
</feature>
<evidence type="ECO:0000256" key="1">
    <source>
        <dbReference type="ARBA" id="ARBA00023175"/>
    </source>
</evidence>
<dbReference type="GO" id="GO:0007018">
    <property type="term" value="P:microtubule-based movement"/>
    <property type="evidence" value="ECO:0007669"/>
    <property type="project" value="InterPro"/>
</dbReference>
<evidence type="ECO:0000256" key="4">
    <source>
        <dbReference type="SAM" id="MobiDB-lite"/>
    </source>
</evidence>
<keyword evidence="2" id="KW-0547">Nucleotide-binding</keyword>
<dbReference type="InterPro" id="IPR036961">
    <property type="entry name" value="Kinesin_motor_dom_sf"/>
</dbReference>
<dbReference type="GO" id="GO:0003777">
    <property type="term" value="F:microtubule motor activity"/>
    <property type="evidence" value="ECO:0007669"/>
    <property type="project" value="InterPro"/>
</dbReference>
<dbReference type="Proteomes" id="UP000594263">
    <property type="component" value="Unplaced"/>
</dbReference>
<dbReference type="PANTHER" id="PTHR47972:SF23">
    <property type="entry name" value="KINESIN MOTOR DOMAIN-CONTAINING PROTEIN"/>
    <property type="match status" value="1"/>
</dbReference>
<organism evidence="6 7">
    <name type="scientific">Kalanchoe fedtschenkoi</name>
    <name type="common">Lavender scallops</name>
    <name type="synonym">South American air plant</name>
    <dbReference type="NCBI Taxonomy" id="63787"/>
    <lineage>
        <taxon>Eukaryota</taxon>
        <taxon>Viridiplantae</taxon>
        <taxon>Streptophyta</taxon>
        <taxon>Embryophyta</taxon>
        <taxon>Tracheophyta</taxon>
        <taxon>Spermatophyta</taxon>
        <taxon>Magnoliopsida</taxon>
        <taxon>eudicotyledons</taxon>
        <taxon>Gunneridae</taxon>
        <taxon>Pentapetalae</taxon>
        <taxon>Saxifragales</taxon>
        <taxon>Crassulaceae</taxon>
        <taxon>Kalanchoe</taxon>
    </lineage>
</organism>
<protein>
    <recommendedName>
        <fullName evidence="5">Kinesin motor domain-containing protein</fullName>
    </recommendedName>
</protein>
<dbReference type="EnsemblPlants" id="Kaladp0039s0152.1.v1.1">
    <property type="protein sequence ID" value="Kaladp0039s0152.1.v1.1"/>
    <property type="gene ID" value="Kaladp0039s0152.v1.1"/>
</dbReference>
<dbReference type="PRINTS" id="PR00380">
    <property type="entry name" value="KINESINHEAVY"/>
</dbReference>
<feature type="coiled-coil region" evidence="3">
    <location>
        <begin position="439"/>
        <end position="473"/>
    </location>
</feature>
<keyword evidence="1 2" id="KW-0505">Motor protein</keyword>
<dbReference type="AlphaFoldDB" id="A0A7N0TJZ3"/>
<dbReference type="PANTHER" id="PTHR47972">
    <property type="entry name" value="KINESIN-LIKE PROTEIN KLP-3"/>
    <property type="match status" value="1"/>
</dbReference>